<dbReference type="Pfam" id="PF12850">
    <property type="entry name" value="Metallophos_2"/>
    <property type="match status" value="1"/>
</dbReference>
<name>A0A078AJT0_STYLE</name>
<evidence type="ECO:0000313" key="6">
    <source>
        <dbReference type="Proteomes" id="UP000039865"/>
    </source>
</evidence>
<feature type="domain" description="Calcineurin-like phosphoesterase" evidence="4">
    <location>
        <begin position="31"/>
        <end position="153"/>
    </location>
</feature>
<comment type="similarity">
    <text evidence="1 3">Belongs to the VPS29 family.</text>
</comment>
<reference evidence="5 6" key="1">
    <citation type="submission" date="2014-06" db="EMBL/GenBank/DDBJ databases">
        <authorList>
            <person name="Swart Estienne"/>
        </authorList>
    </citation>
    <scope>NUCLEOTIDE SEQUENCE [LARGE SCALE GENOMIC DNA]</scope>
    <source>
        <strain evidence="5 6">130c</strain>
    </source>
</reference>
<organism evidence="5 6">
    <name type="scientific">Stylonychia lemnae</name>
    <name type="common">Ciliate</name>
    <dbReference type="NCBI Taxonomy" id="5949"/>
    <lineage>
        <taxon>Eukaryota</taxon>
        <taxon>Sar</taxon>
        <taxon>Alveolata</taxon>
        <taxon>Ciliophora</taxon>
        <taxon>Intramacronucleata</taxon>
        <taxon>Spirotrichea</taxon>
        <taxon>Stichotrichia</taxon>
        <taxon>Sporadotrichida</taxon>
        <taxon>Oxytrichidae</taxon>
        <taxon>Stylonychinae</taxon>
        <taxon>Stylonychia</taxon>
    </lineage>
</organism>
<dbReference type="PANTHER" id="PTHR11124">
    <property type="entry name" value="VACUOLAR SORTING PROTEIN VPS29"/>
    <property type="match status" value="1"/>
</dbReference>
<protein>
    <recommendedName>
        <fullName evidence="2 3">Vacuolar protein sorting-associated protein 29</fullName>
    </recommendedName>
</protein>
<dbReference type="InterPro" id="IPR029052">
    <property type="entry name" value="Metallo-depent_PP-like"/>
</dbReference>
<dbReference type="Gene3D" id="3.60.21.10">
    <property type="match status" value="1"/>
</dbReference>
<keyword evidence="6" id="KW-1185">Reference proteome</keyword>
<dbReference type="NCBIfam" id="TIGR00040">
    <property type="entry name" value="yfcE"/>
    <property type="match status" value="1"/>
</dbReference>
<dbReference type="EMBL" id="CCKQ01010626">
    <property type="protein sequence ID" value="CDW82146.1"/>
    <property type="molecule type" value="Genomic_DNA"/>
</dbReference>
<evidence type="ECO:0000313" key="5">
    <source>
        <dbReference type="EMBL" id="CDW82146.1"/>
    </source>
</evidence>
<dbReference type="OMA" id="FDEDSRY"/>
<evidence type="ECO:0000256" key="1">
    <source>
        <dbReference type="ARBA" id="ARBA00005945"/>
    </source>
</evidence>
<evidence type="ECO:0000256" key="3">
    <source>
        <dbReference type="RuleBase" id="RU362040"/>
    </source>
</evidence>
<dbReference type="InterPro" id="IPR000979">
    <property type="entry name" value="Phosphodiesterase_MJ0936/Vps29"/>
</dbReference>
<dbReference type="FunCoup" id="A0A078AJT0">
    <property type="interactions" value="435"/>
</dbReference>
<evidence type="ECO:0000256" key="2">
    <source>
        <dbReference type="ARBA" id="ARBA00017767"/>
    </source>
</evidence>
<dbReference type="SUPFAM" id="SSF56300">
    <property type="entry name" value="Metallo-dependent phosphatases"/>
    <property type="match status" value="1"/>
</dbReference>
<accession>A0A078AJT0</accession>
<gene>
    <name evidence="5" type="primary">Contig1216.g1320</name>
    <name evidence="5" type="ORF">STYLEM_11175</name>
</gene>
<dbReference type="AlphaFoldDB" id="A0A078AJT0"/>
<proteinExistence type="inferred from homology"/>
<dbReference type="OrthoDB" id="10258130at2759"/>
<dbReference type="InterPro" id="IPR024654">
    <property type="entry name" value="Calcineurin-like_PHP_lpxH"/>
</dbReference>
<sequence length="181" mass="20519">MSLINSRNSSFQINSNTFYHQEILAQERQNNIIQLNHHQTFEWLENLASAKSQMHAVRGDFDELPSLPETKVVQIGNFKFGLIHGHQVVPWGDLEALAAVQRQLDVDILISGHTHQNQIIQYDGKYFINPGSATGAYSSMNSSPRPSFMLIAVQGDEIVAFIYELINDEINVQRLEIAKKK</sequence>
<dbReference type="InParanoid" id="A0A078AJT0"/>
<evidence type="ECO:0000259" key="4">
    <source>
        <dbReference type="Pfam" id="PF12850"/>
    </source>
</evidence>
<dbReference type="Proteomes" id="UP000039865">
    <property type="component" value="Unassembled WGS sequence"/>
</dbReference>